<comment type="subcellular location">
    <subcellularLocation>
        <location evidence="1">Nucleus</location>
    </subcellularLocation>
</comment>
<evidence type="ECO:0000256" key="2">
    <source>
        <dbReference type="ARBA" id="ARBA00023242"/>
    </source>
</evidence>
<dbReference type="GO" id="GO:0005634">
    <property type="term" value="C:nucleus"/>
    <property type="evidence" value="ECO:0007669"/>
    <property type="project" value="UniProtKB-SubCell"/>
</dbReference>
<dbReference type="InterPro" id="IPR051992">
    <property type="entry name" value="OxStress_Response_Reg"/>
</dbReference>
<proteinExistence type="predicted"/>
<evidence type="ECO:0000256" key="3">
    <source>
        <dbReference type="SAM" id="MobiDB-lite"/>
    </source>
</evidence>
<evidence type="ECO:0000256" key="1">
    <source>
        <dbReference type="ARBA" id="ARBA00004123"/>
    </source>
</evidence>
<dbReference type="GO" id="GO:0006950">
    <property type="term" value="P:response to stress"/>
    <property type="evidence" value="ECO:0007669"/>
    <property type="project" value="UniProtKB-ARBA"/>
</dbReference>
<feature type="compositionally biased region" description="Low complexity" evidence="3">
    <location>
        <begin position="39"/>
        <end position="49"/>
    </location>
</feature>
<sequence length="213" mass="21835">MAGIGRMPFALETGEGIGGSRLIRGVAFFPASEPPPVVTAPSVSHSSSVGRNSDCCSTGGDDGGEAEVQSPYKGPLENMDSLAESLPIRSGLSKFYCGKSRSFVVLSDAITKLSSAKELGKPRNSYCRKRKPLLGMAGWWETADGCRSSGVGASKRHAIAGSPFSASDTGSTAAGLCLPARSFSVMNLEGIEGLSSASSPFSSLGSGREGLCS</sequence>
<keyword evidence="5" id="KW-1185">Reference proteome</keyword>
<dbReference type="AlphaFoldDB" id="A0AAP0B733"/>
<protein>
    <submittedName>
        <fullName evidence="4">Uncharacterized protein</fullName>
    </submittedName>
</protein>
<gene>
    <name evidence="4" type="ORF">KSP39_PZI016460</name>
</gene>
<evidence type="ECO:0000313" key="4">
    <source>
        <dbReference type="EMBL" id="KAK8931010.1"/>
    </source>
</evidence>
<dbReference type="EMBL" id="JBBWWQ010000014">
    <property type="protein sequence ID" value="KAK8931010.1"/>
    <property type="molecule type" value="Genomic_DNA"/>
</dbReference>
<dbReference type="Proteomes" id="UP001418222">
    <property type="component" value="Unassembled WGS sequence"/>
</dbReference>
<name>A0AAP0B733_9ASPA</name>
<dbReference type="PANTHER" id="PTHR33172">
    <property type="entry name" value="OS08G0516900 PROTEIN"/>
    <property type="match status" value="1"/>
</dbReference>
<keyword evidence="2" id="KW-0539">Nucleus</keyword>
<comment type="caution">
    <text evidence="4">The sequence shown here is derived from an EMBL/GenBank/DDBJ whole genome shotgun (WGS) entry which is preliminary data.</text>
</comment>
<evidence type="ECO:0000313" key="5">
    <source>
        <dbReference type="Proteomes" id="UP001418222"/>
    </source>
</evidence>
<dbReference type="PANTHER" id="PTHR33172:SF96">
    <property type="entry name" value="PROTEIN OXIDATIVE STRESS 3 LIKE 3"/>
    <property type="match status" value="1"/>
</dbReference>
<reference evidence="4 5" key="1">
    <citation type="journal article" date="2022" name="Nat. Plants">
        <title>Genomes of leafy and leafless Platanthera orchids illuminate the evolution of mycoheterotrophy.</title>
        <authorList>
            <person name="Li M.H."/>
            <person name="Liu K.W."/>
            <person name="Li Z."/>
            <person name="Lu H.C."/>
            <person name="Ye Q.L."/>
            <person name="Zhang D."/>
            <person name="Wang J.Y."/>
            <person name="Li Y.F."/>
            <person name="Zhong Z.M."/>
            <person name="Liu X."/>
            <person name="Yu X."/>
            <person name="Liu D.K."/>
            <person name="Tu X.D."/>
            <person name="Liu B."/>
            <person name="Hao Y."/>
            <person name="Liao X.Y."/>
            <person name="Jiang Y.T."/>
            <person name="Sun W.H."/>
            <person name="Chen J."/>
            <person name="Chen Y.Q."/>
            <person name="Ai Y."/>
            <person name="Zhai J.W."/>
            <person name="Wu S.S."/>
            <person name="Zhou Z."/>
            <person name="Hsiao Y.Y."/>
            <person name="Wu W.L."/>
            <person name="Chen Y.Y."/>
            <person name="Lin Y.F."/>
            <person name="Hsu J.L."/>
            <person name="Li C.Y."/>
            <person name="Wang Z.W."/>
            <person name="Zhao X."/>
            <person name="Zhong W.Y."/>
            <person name="Ma X.K."/>
            <person name="Ma L."/>
            <person name="Huang J."/>
            <person name="Chen G.Z."/>
            <person name="Huang M.Z."/>
            <person name="Huang L."/>
            <person name="Peng D.H."/>
            <person name="Luo Y.B."/>
            <person name="Zou S.Q."/>
            <person name="Chen S.P."/>
            <person name="Lan S."/>
            <person name="Tsai W.C."/>
            <person name="Van de Peer Y."/>
            <person name="Liu Z.J."/>
        </authorList>
    </citation>
    <scope>NUCLEOTIDE SEQUENCE [LARGE SCALE GENOMIC DNA]</scope>
    <source>
        <strain evidence="4">Lor287</strain>
    </source>
</reference>
<feature type="region of interest" description="Disordered" evidence="3">
    <location>
        <begin position="39"/>
        <end position="74"/>
    </location>
</feature>
<accession>A0AAP0B733</accession>
<organism evidence="4 5">
    <name type="scientific">Platanthera zijinensis</name>
    <dbReference type="NCBI Taxonomy" id="2320716"/>
    <lineage>
        <taxon>Eukaryota</taxon>
        <taxon>Viridiplantae</taxon>
        <taxon>Streptophyta</taxon>
        <taxon>Embryophyta</taxon>
        <taxon>Tracheophyta</taxon>
        <taxon>Spermatophyta</taxon>
        <taxon>Magnoliopsida</taxon>
        <taxon>Liliopsida</taxon>
        <taxon>Asparagales</taxon>
        <taxon>Orchidaceae</taxon>
        <taxon>Orchidoideae</taxon>
        <taxon>Orchideae</taxon>
        <taxon>Orchidinae</taxon>
        <taxon>Platanthera</taxon>
    </lineage>
</organism>